<protein>
    <recommendedName>
        <fullName evidence="3">Sulfotransferase</fullName>
        <ecNumber evidence="3">2.8.2.-</ecNumber>
    </recommendedName>
</protein>
<feature type="domain" description="Sulfotransferase" evidence="4">
    <location>
        <begin position="42"/>
        <end position="241"/>
    </location>
</feature>
<dbReference type="EC" id="2.8.2.-" evidence="3"/>
<dbReference type="EMBL" id="HBEW01004147">
    <property type="protein sequence ID" value="CAD8581696.1"/>
    <property type="molecule type" value="Transcribed_RNA"/>
</dbReference>
<keyword evidence="2 3" id="KW-0808">Transferase</keyword>
<dbReference type="InterPro" id="IPR000863">
    <property type="entry name" value="Sulfotransferase_dom"/>
</dbReference>
<proteinExistence type="inferred from homology"/>
<evidence type="ECO:0000256" key="3">
    <source>
        <dbReference type="RuleBase" id="RU361155"/>
    </source>
</evidence>
<evidence type="ECO:0000313" key="5">
    <source>
        <dbReference type="EMBL" id="CAD8581696.1"/>
    </source>
</evidence>
<gene>
    <name evidence="5" type="ORF">OMED0929_LOCUS3473</name>
</gene>
<evidence type="ECO:0000256" key="1">
    <source>
        <dbReference type="ARBA" id="ARBA00005771"/>
    </source>
</evidence>
<organism evidence="5">
    <name type="scientific">Ostreococcus mediterraneus</name>
    <dbReference type="NCBI Taxonomy" id="1486918"/>
    <lineage>
        <taxon>Eukaryota</taxon>
        <taxon>Viridiplantae</taxon>
        <taxon>Chlorophyta</taxon>
        <taxon>Mamiellophyceae</taxon>
        <taxon>Mamiellales</taxon>
        <taxon>Bathycoccaceae</taxon>
        <taxon>Ostreococcus</taxon>
    </lineage>
</organism>
<evidence type="ECO:0000259" key="4">
    <source>
        <dbReference type="Pfam" id="PF00685"/>
    </source>
</evidence>
<dbReference type="Gene3D" id="3.40.50.300">
    <property type="entry name" value="P-loop containing nucleotide triphosphate hydrolases"/>
    <property type="match status" value="1"/>
</dbReference>
<reference evidence="5" key="1">
    <citation type="submission" date="2021-01" db="EMBL/GenBank/DDBJ databases">
        <authorList>
            <person name="Corre E."/>
            <person name="Pelletier E."/>
            <person name="Niang G."/>
            <person name="Scheremetjew M."/>
            <person name="Finn R."/>
            <person name="Kale V."/>
            <person name="Holt S."/>
            <person name="Cochrane G."/>
            <person name="Meng A."/>
            <person name="Brown T."/>
            <person name="Cohen L."/>
        </authorList>
    </citation>
    <scope>NUCLEOTIDE SEQUENCE</scope>
    <source>
        <strain evidence="5">Clade-D-RCC2572</strain>
    </source>
</reference>
<accession>A0A7S0KHA9</accession>
<dbReference type="InterPro" id="IPR027417">
    <property type="entry name" value="P-loop_NTPase"/>
</dbReference>
<dbReference type="AlphaFoldDB" id="A0A7S0KHA9"/>
<dbReference type="GO" id="GO:0008146">
    <property type="term" value="F:sulfotransferase activity"/>
    <property type="evidence" value="ECO:0007669"/>
    <property type="project" value="InterPro"/>
</dbReference>
<dbReference type="SUPFAM" id="SSF52540">
    <property type="entry name" value="P-loop containing nucleoside triphosphate hydrolases"/>
    <property type="match status" value="1"/>
</dbReference>
<comment type="similarity">
    <text evidence="1 3">Belongs to the sulfotransferase 1 family.</text>
</comment>
<dbReference type="PANTHER" id="PTHR11783">
    <property type="entry name" value="SULFOTRANSFERASE SULT"/>
    <property type="match status" value="1"/>
</dbReference>
<name>A0A7S0KHA9_9CHLO</name>
<evidence type="ECO:0000256" key="2">
    <source>
        <dbReference type="ARBA" id="ARBA00022679"/>
    </source>
</evidence>
<dbReference type="Pfam" id="PF00685">
    <property type="entry name" value="Sulfotransfer_1"/>
    <property type="match status" value="1"/>
</dbReference>
<sequence length="311" mass="34236">MASPPTTTMGPGEGIELMKARNARMHSAESVAHGRQFNIRSDDIMCCTYPKCGTTWCTQILHQIRCAHAGIDGEAFDEITEVVPWDVLALDCGLDLDGEQVAKPRLYKSHESATTVRRGGRYVVVVRDPTDVFNSFYEFLPAYLGIERGAITPEEFADAIFAGASHSGGFGEHYLSWFDARAENPENVLMLAYEDMKSDLGAVVDRIAAFMRIELDAASRALVLERSSFAYMRNNPKFDDHLVRGKVAKQIGLPPDSNFTVGKVRDGGGVVGDGARKQPLAVREAIQAKWSAQMVPRGFASYDDFRAALHL</sequence>